<dbReference type="AlphaFoldDB" id="A0A6N9NKT2"/>
<organism evidence="2 3">
    <name type="scientific">Acidiluteibacter ferrifornacis</name>
    <dbReference type="NCBI Taxonomy" id="2692424"/>
    <lineage>
        <taxon>Bacteria</taxon>
        <taxon>Pseudomonadati</taxon>
        <taxon>Bacteroidota</taxon>
        <taxon>Flavobacteriia</taxon>
        <taxon>Flavobacteriales</taxon>
        <taxon>Cryomorphaceae</taxon>
        <taxon>Acidiluteibacter</taxon>
    </lineage>
</organism>
<dbReference type="RefSeq" id="WP_160633478.1">
    <property type="nucleotide sequence ID" value="NZ_WWNE01000007.1"/>
</dbReference>
<feature type="transmembrane region" description="Helical" evidence="1">
    <location>
        <begin position="48"/>
        <end position="68"/>
    </location>
</feature>
<feature type="transmembrane region" description="Helical" evidence="1">
    <location>
        <begin position="227"/>
        <end position="245"/>
    </location>
</feature>
<feature type="transmembrane region" description="Helical" evidence="1">
    <location>
        <begin position="109"/>
        <end position="128"/>
    </location>
</feature>
<comment type="caution">
    <text evidence="2">The sequence shown here is derived from an EMBL/GenBank/DDBJ whole genome shotgun (WGS) entry which is preliminary data.</text>
</comment>
<proteinExistence type="predicted"/>
<keyword evidence="3" id="KW-1185">Reference proteome</keyword>
<protein>
    <recommendedName>
        <fullName evidence="4">O-antigen ligase family protein</fullName>
    </recommendedName>
</protein>
<reference evidence="2 3" key="1">
    <citation type="submission" date="2019-12" db="EMBL/GenBank/DDBJ databases">
        <authorList>
            <person name="Zhao J."/>
        </authorList>
    </citation>
    <scope>NUCLEOTIDE SEQUENCE [LARGE SCALE GENOMIC DNA]</scope>
    <source>
        <strain evidence="2 3">S-15</strain>
    </source>
</reference>
<feature type="transmembrane region" description="Helical" evidence="1">
    <location>
        <begin position="75"/>
        <end position="97"/>
    </location>
</feature>
<feature type="transmembrane region" description="Helical" evidence="1">
    <location>
        <begin position="358"/>
        <end position="378"/>
    </location>
</feature>
<feature type="transmembrane region" description="Helical" evidence="1">
    <location>
        <begin position="159"/>
        <end position="181"/>
    </location>
</feature>
<name>A0A6N9NKT2_9FLAO</name>
<dbReference type="Proteomes" id="UP000470771">
    <property type="component" value="Unassembled WGS sequence"/>
</dbReference>
<gene>
    <name evidence="2" type="ORF">GQN54_10420</name>
</gene>
<evidence type="ECO:0008006" key="4">
    <source>
        <dbReference type="Google" id="ProtNLM"/>
    </source>
</evidence>
<evidence type="ECO:0000256" key="1">
    <source>
        <dbReference type="SAM" id="Phobius"/>
    </source>
</evidence>
<evidence type="ECO:0000313" key="2">
    <source>
        <dbReference type="EMBL" id="NBG66533.1"/>
    </source>
</evidence>
<feature type="transmembrane region" description="Helical" evidence="1">
    <location>
        <begin position="331"/>
        <end position="351"/>
    </location>
</feature>
<dbReference type="EMBL" id="WWNE01000007">
    <property type="protein sequence ID" value="NBG66533.1"/>
    <property type="molecule type" value="Genomic_DNA"/>
</dbReference>
<keyword evidence="1" id="KW-1133">Transmembrane helix</keyword>
<evidence type="ECO:0000313" key="3">
    <source>
        <dbReference type="Proteomes" id="UP000470771"/>
    </source>
</evidence>
<feature type="transmembrane region" description="Helical" evidence="1">
    <location>
        <begin position="384"/>
        <end position="400"/>
    </location>
</feature>
<keyword evidence="1" id="KW-0812">Transmembrane</keyword>
<feature type="transmembrane region" description="Helical" evidence="1">
    <location>
        <begin position="7"/>
        <end position="28"/>
    </location>
</feature>
<keyword evidence="1" id="KW-0472">Membrane</keyword>
<feature type="transmembrane region" description="Helical" evidence="1">
    <location>
        <begin position="187"/>
        <end position="220"/>
    </location>
</feature>
<accession>A0A6N9NKT2</accession>
<sequence>MGKIKNLLFQVFGYIHFTVNVLLIVPPLTYTSLFSTLLLPKMFKRKSVLIGLGVVSSIFVFYSIIHFINGVDLNYYLKSTLFMCFLSFSTLAIYVYLESNLNELAKLFKFLPFVVFGIFVLGIGAYFTDFDHLFWKLHNFEAQGQSIPRYMGLSYEPSYYALSITPVFIFCLLKLLFNVTFRNLGIFILVSIPILATLSFGFFIASFIALVLSFGLIYLLFKEFKRVLIWPIAMILVSLVAVNLSDNAISKRIELIINGNDTSVNGRTVEAFYLGYKCAEQKSVLMGIGPGQIKIIGEEVIRPYYAAWAPIGYSKENWPILSIPNSSAETLAIYGVLGLILRFTFQLFLFFKFKVYRNYFNLILFIFIFVYQLMGGFITSSMEYVLWIFAILPIFPEFNLKQEKKIISFR</sequence>